<evidence type="ECO:0000256" key="3">
    <source>
        <dbReference type="ARBA" id="ARBA00012239"/>
    </source>
</evidence>
<comment type="cofactor">
    <cofactor evidence="1">
        <name>pyridoxal 5'-phosphate</name>
        <dbReference type="ChEBI" id="CHEBI:597326"/>
    </cofactor>
</comment>
<dbReference type="InterPro" id="IPR015424">
    <property type="entry name" value="PyrdxlP-dep_Trfase"/>
</dbReference>
<keyword evidence="4 8" id="KW-0808">Transferase</keyword>
<dbReference type="EC" id="2.8.1.7" evidence="3"/>
<dbReference type="RefSeq" id="WP_254573051.1">
    <property type="nucleotide sequence ID" value="NZ_CP098502.1"/>
</dbReference>
<evidence type="ECO:0000256" key="5">
    <source>
        <dbReference type="ARBA" id="ARBA00022898"/>
    </source>
</evidence>
<dbReference type="InterPro" id="IPR015422">
    <property type="entry name" value="PyrdxlP-dep_Trfase_small"/>
</dbReference>
<dbReference type="InterPro" id="IPR000192">
    <property type="entry name" value="Aminotrans_V_dom"/>
</dbReference>
<dbReference type="PANTHER" id="PTHR43586:SF8">
    <property type="entry name" value="CYSTEINE DESULFURASE 1, CHLOROPLASTIC"/>
    <property type="match status" value="1"/>
</dbReference>
<dbReference type="Gene3D" id="3.90.1150.10">
    <property type="entry name" value="Aspartate Aminotransferase, domain 1"/>
    <property type="match status" value="1"/>
</dbReference>
<dbReference type="CDD" id="cd06453">
    <property type="entry name" value="SufS_like"/>
    <property type="match status" value="1"/>
</dbReference>
<dbReference type="InterPro" id="IPR010970">
    <property type="entry name" value="Cys_dSase_SufS"/>
</dbReference>
<feature type="domain" description="Aminotransferase class V" evidence="7">
    <location>
        <begin position="26"/>
        <end position="398"/>
    </location>
</feature>
<protein>
    <recommendedName>
        <fullName evidence="3">cysteine desulfurase</fullName>
        <ecNumber evidence="3">2.8.1.7</ecNumber>
    </recommendedName>
</protein>
<comment type="similarity">
    <text evidence="2">Belongs to the class-V pyridoxal-phosphate-dependent aminotransferase family. Csd subfamily.</text>
</comment>
<reference evidence="8 9" key="1">
    <citation type="submission" date="2022-06" db="EMBL/GenBank/DDBJ databases">
        <title>Paraconexibacter antarcticus.</title>
        <authorList>
            <person name="Kim C.S."/>
        </authorList>
    </citation>
    <scope>NUCLEOTIDE SEQUENCE [LARGE SCALE GENOMIC DNA]</scope>
    <source>
        <strain evidence="8 9">02-257</strain>
    </source>
</reference>
<dbReference type="EMBL" id="CP098502">
    <property type="protein sequence ID" value="UTI66380.1"/>
    <property type="molecule type" value="Genomic_DNA"/>
</dbReference>
<dbReference type="PANTHER" id="PTHR43586">
    <property type="entry name" value="CYSTEINE DESULFURASE"/>
    <property type="match status" value="1"/>
</dbReference>
<proteinExistence type="inferred from homology"/>
<accession>A0ABY5DWJ4</accession>
<evidence type="ECO:0000256" key="1">
    <source>
        <dbReference type="ARBA" id="ARBA00001933"/>
    </source>
</evidence>
<evidence type="ECO:0000313" key="8">
    <source>
        <dbReference type="EMBL" id="UTI66380.1"/>
    </source>
</evidence>
<organism evidence="8 9">
    <name type="scientific">Paraconexibacter antarcticus</name>
    <dbReference type="NCBI Taxonomy" id="2949664"/>
    <lineage>
        <taxon>Bacteria</taxon>
        <taxon>Bacillati</taxon>
        <taxon>Actinomycetota</taxon>
        <taxon>Thermoleophilia</taxon>
        <taxon>Solirubrobacterales</taxon>
        <taxon>Paraconexibacteraceae</taxon>
        <taxon>Paraconexibacter</taxon>
    </lineage>
</organism>
<keyword evidence="5" id="KW-0663">Pyridoxal phosphate</keyword>
<dbReference type="Gene3D" id="3.40.640.10">
    <property type="entry name" value="Type I PLP-dependent aspartate aminotransferase-like (Major domain)"/>
    <property type="match status" value="1"/>
</dbReference>
<comment type="catalytic activity">
    <reaction evidence="6">
        <text>(sulfur carrier)-H + L-cysteine = (sulfur carrier)-SH + L-alanine</text>
        <dbReference type="Rhea" id="RHEA:43892"/>
        <dbReference type="Rhea" id="RHEA-COMP:14737"/>
        <dbReference type="Rhea" id="RHEA-COMP:14739"/>
        <dbReference type="ChEBI" id="CHEBI:29917"/>
        <dbReference type="ChEBI" id="CHEBI:35235"/>
        <dbReference type="ChEBI" id="CHEBI:57972"/>
        <dbReference type="ChEBI" id="CHEBI:64428"/>
        <dbReference type="EC" id="2.8.1.7"/>
    </reaction>
</comment>
<dbReference type="NCBIfam" id="TIGR01979">
    <property type="entry name" value="sufS"/>
    <property type="match status" value="1"/>
</dbReference>
<evidence type="ECO:0000256" key="2">
    <source>
        <dbReference type="ARBA" id="ARBA00010447"/>
    </source>
</evidence>
<dbReference type="Proteomes" id="UP001056035">
    <property type="component" value="Chromosome"/>
</dbReference>
<name>A0ABY5DWJ4_9ACTN</name>
<dbReference type="Pfam" id="PF00266">
    <property type="entry name" value="Aminotran_5"/>
    <property type="match status" value="1"/>
</dbReference>
<sequence length="411" mass="43272">MTASVASQQGLVPPGTFPTLEREGLVYLDSAATSQTPLPVLEAMADYYGSHRASVHRGVYPLAEEATDLYEAARAEAARIVNWGVEETIFTRNASEAVNLVAYTWARTNLGPGDRILTTTMEHHSNIVPWQLACEMTGATLAAVPVTDDGHLRLDVLDEELAKGDVKLVAVAHISNVLGTINPVADIIERAHAAGAIVLVDGSQAVPQIPVDAAALGADFYVWTAHKAYGPTGLGLLHGRRALLEAMPPFLGGGHMIANVTIERSTWAELPAKFEAGTGPIAEAIGLGAALRFIASLGGLEVIRAHEQHLTAYALEQLAGQPGLHIHGPASAAERGGLVSFHLDHAHPHDVADILGRQGVCVRAGHHCAKPLMKLLGIGASTRASFGVHNTHADVDALIAGLGRVHELFGD</sequence>
<gene>
    <name evidence="8" type="ORF">NBH00_09255</name>
</gene>
<dbReference type="InterPro" id="IPR015421">
    <property type="entry name" value="PyrdxlP-dep_Trfase_major"/>
</dbReference>
<evidence type="ECO:0000256" key="6">
    <source>
        <dbReference type="ARBA" id="ARBA00050776"/>
    </source>
</evidence>
<dbReference type="GO" id="GO:0031071">
    <property type="term" value="F:cysteine desulfurase activity"/>
    <property type="evidence" value="ECO:0007669"/>
    <property type="project" value="UniProtKB-EC"/>
</dbReference>
<dbReference type="SUPFAM" id="SSF53383">
    <property type="entry name" value="PLP-dependent transferases"/>
    <property type="match status" value="1"/>
</dbReference>
<evidence type="ECO:0000256" key="4">
    <source>
        <dbReference type="ARBA" id="ARBA00022679"/>
    </source>
</evidence>
<evidence type="ECO:0000313" key="9">
    <source>
        <dbReference type="Proteomes" id="UP001056035"/>
    </source>
</evidence>
<keyword evidence="9" id="KW-1185">Reference proteome</keyword>
<evidence type="ECO:0000259" key="7">
    <source>
        <dbReference type="Pfam" id="PF00266"/>
    </source>
</evidence>